<dbReference type="SUPFAM" id="SSF52096">
    <property type="entry name" value="ClpP/crotonase"/>
    <property type="match status" value="1"/>
</dbReference>
<dbReference type="RefSeq" id="WP_110470044.1">
    <property type="nucleotide sequence ID" value="NZ_QJSP01000007.1"/>
</dbReference>
<sequence>MTSPDLVLIEQIGACRLITLNRPEARNALSQALNRQLIDALAAADTAADTSVILLAGAGGAFCAGMDLKELAERGFTGTDKTENCIDRVSNCRTPVIGLIDGSAVTGGFELALACDFLIASENARFADTHSRVGIVPGGGLTARLVEAIGVRRARQMSGTGQYIDATTALDWGLVNQVVESAGLRERGLAIAEAFTATDAATLAEVWQLYDAVSRDHIAQAVDREADINRAWSAQALALVDTTKAVLEHGRAQNKSAR</sequence>
<dbReference type="AlphaFoldDB" id="A0A318RLK9"/>
<comment type="similarity">
    <text evidence="1">Belongs to the enoyl-CoA hydratase/isomerase family.</text>
</comment>
<keyword evidence="3" id="KW-1185">Reference proteome</keyword>
<evidence type="ECO:0000313" key="3">
    <source>
        <dbReference type="Proteomes" id="UP000247591"/>
    </source>
</evidence>
<dbReference type="InterPro" id="IPR001753">
    <property type="entry name" value="Enoyl-CoA_hydra/iso"/>
</dbReference>
<comment type="caution">
    <text evidence="2">The sequence shown here is derived from an EMBL/GenBank/DDBJ whole genome shotgun (WGS) entry which is preliminary data.</text>
</comment>
<dbReference type="GO" id="GO:0003824">
    <property type="term" value="F:catalytic activity"/>
    <property type="evidence" value="ECO:0007669"/>
    <property type="project" value="UniProtKB-ARBA"/>
</dbReference>
<dbReference type="Pfam" id="PF00378">
    <property type="entry name" value="ECH_1"/>
    <property type="match status" value="1"/>
</dbReference>
<evidence type="ECO:0000256" key="1">
    <source>
        <dbReference type="ARBA" id="ARBA00005254"/>
    </source>
</evidence>
<accession>A0A318RLK9</accession>
<dbReference type="EMBL" id="QJSP01000007">
    <property type="protein sequence ID" value="PYE16972.1"/>
    <property type="molecule type" value="Genomic_DNA"/>
</dbReference>
<proteinExistence type="inferred from homology"/>
<dbReference type="Gene3D" id="3.90.226.10">
    <property type="entry name" value="2-enoyl-CoA Hydratase, Chain A, domain 1"/>
    <property type="match status" value="1"/>
</dbReference>
<dbReference type="InterPro" id="IPR029045">
    <property type="entry name" value="ClpP/crotonase-like_dom_sf"/>
</dbReference>
<gene>
    <name evidence="2" type="ORF">DFR67_107217</name>
</gene>
<dbReference type="OrthoDB" id="8452484at2"/>
<dbReference type="CDD" id="cd06558">
    <property type="entry name" value="crotonase-like"/>
    <property type="match status" value="1"/>
</dbReference>
<dbReference type="NCBIfam" id="NF004840">
    <property type="entry name" value="PRK06190.1"/>
    <property type="match status" value="1"/>
</dbReference>
<dbReference type="PANTHER" id="PTHR43802">
    <property type="entry name" value="ENOYL-COA HYDRATASE"/>
    <property type="match status" value="1"/>
</dbReference>
<dbReference type="PANTHER" id="PTHR43802:SF1">
    <property type="entry name" value="IP11341P-RELATED"/>
    <property type="match status" value="1"/>
</dbReference>
<organism evidence="2 3">
    <name type="scientific">Williamsia limnetica</name>
    <dbReference type="NCBI Taxonomy" id="882452"/>
    <lineage>
        <taxon>Bacteria</taxon>
        <taxon>Bacillati</taxon>
        <taxon>Actinomycetota</taxon>
        <taxon>Actinomycetes</taxon>
        <taxon>Mycobacteriales</taxon>
        <taxon>Nocardiaceae</taxon>
        <taxon>Williamsia</taxon>
    </lineage>
</organism>
<reference evidence="2 3" key="1">
    <citation type="submission" date="2018-06" db="EMBL/GenBank/DDBJ databases">
        <title>Genomic Encyclopedia of Type Strains, Phase IV (KMG-IV): sequencing the most valuable type-strain genomes for metagenomic binning, comparative biology and taxonomic classification.</title>
        <authorList>
            <person name="Goeker M."/>
        </authorList>
    </citation>
    <scope>NUCLEOTIDE SEQUENCE [LARGE SCALE GENOMIC DNA]</scope>
    <source>
        <strain evidence="2 3">DSM 45521</strain>
    </source>
</reference>
<evidence type="ECO:0000313" key="2">
    <source>
        <dbReference type="EMBL" id="PYE16972.1"/>
    </source>
</evidence>
<dbReference type="Proteomes" id="UP000247591">
    <property type="component" value="Unassembled WGS sequence"/>
</dbReference>
<protein>
    <submittedName>
        <fullName evidence="2">Short chain enoyl-CoA hydratase</fullName>
    </submittedName>
</protein>
<name>A0A318RLK9_WILLI</name>